<dbReference type="RefSeq" id="WP_113958239.1">
    <property type="nucleotide sequence ID" value="NZ_QNRR01000003.1"/>
</dbReference>
<dbReference type="EMBL" id="QNRR01000003">
    <property type="protein sequence ID" value="RBP45097.1"/>
    <property type="molecule type" value="Genomic_DNA"/>
</dbReference>
<keyword evidence="1" id="KW-0472">Membrane</keyword>
<proteinExistence type="predicted"/>
<dbReference type="AlphaFoldDB" id="A0A366HNN0"/>
<evidence type="ECO:0000313" key="3">
    <source>
        <dbReference type="Proteomes" id="UP000253426"/>
    </source>
</evidence>
<gene>
    <name evidence="2" type="ORF">DES53_10393</name>
</gene>
<accession>A0A366HNN0</accession>
<sequence>MHETSPTSDDLEKNHRRLPWLALGGIALVLLVPLIWLVGFYDIPKPDDSRMIPQWSERDPTTNPLIVFCDEIQRSAAKKYSDLPRDMTARLDAGDVQPAREFLAKQSDTLAAFDKIRHTDSTTWLWPDGEAMTSPHYAADYLSTCNVVVKVVLLKAKLLAREGKEDEAMRLCLDVAKLGAGMQRAEGCPVHLMVANGIQAMGENHCITLATSQTFTRSQILQTLRELSTMEGPRREDLSFAMQADYQMFLHYLELFEQAKGTSGITGAPKRMPKFLLKRHRTINMRLDRDLPIREGLDRGWREGLKAGLLADAAFEELAAKRRSIGFFLDSNFVGKICIVLCSTPMRATFRSNMNACAAQEQRRVLLALRLYEMDQGGLPASLEALVPTYLPEMPEDIYSGKPMLWNANDKVVYSTGENGIDDGGRINEAQPRKGLDVGRAYPWANAPLTSPAHE</sequence>
<keyword evidence="3" id="KW-1185">Reference proteome</keyword>
<organism evidence="2 3">
    <name type="scientific">Roseimicrobium gellanilyticum</name>
    <dbReference type="NCBI Taxonomy" id="748857"/>
    <lineage>
        <taxon>Bacteria</taxon>
        <taxon>Pseudomonadati</taxon>
        <taxon>Verrucomicrobiota</taxon>
        <taxon>Verrucomicrobiia</taxon>
        <taxon>Verrucomicrobiales</taxon>
        <taxon>Verrucomicrobiaceae</taxon>
        <taxon>Roseimicrobium</taxon>
    </lineage>
</organism>
<reference evidence="2 3" key="1">
    <citation type="submission" date="2018-06" db="EMBL/GenBank/DDBJ databases">
        <title>Genomic Encyclopedia of Type Strains, Phase IV (KMG-IV): sequencing the most valuable type-strain genomes for metagenomic binning, comparative biology and taxonomic classification.</title>
        <authorList>
            <person name="Goeker M."/>
        </authorList>
    </citation>
    <scope>NUCLEOTIDE SEQUENCE [LARGE SCALE GENOMIC DNA]</scope>
    <source>
        <strain evidence="2 3">DSM 25532</strain>
    </source>
</reference>
<feature type="transmembrane region" description="Helical" evidence="1">
    <location>
        <begin position="20"/>
        <end position="41"/>
    </location>
</feature>
<protein>
    <submittedName>
        <fullName evidence="2">Uncharacterized protein</fullName>
    </submittedName>
</protein>
<keyword evidence="1" id="KW-0812">Transmembrane</keyword>
<dbReference type="OrthoDB" id="200452at2"/>
<evidence type="ECO:0000313" key="2">
    <source>
        <dbReference type="EMBL" id="RBP45097.1"/>
    </source>
</evidence>
<comment type="caution">
    <text evidence="2">The sequence shown here is derived from an EMBL/GenBank/DDBJ whole genome shotgun (WGS) entry which is preliminary data.</text>
</comment>
<name>A0A366HNN0_9BACT</name>
<evidence type="ECO:0000256" key="1">
    <source>
        <dbReference type="SAM" id="Phobius"/>
    </source>
</evidence>
<dbReference type="Proteomes" id="UP000253426">
    <property type="component" value="Unassembled WGS sequence"/>
</dbReference>
<keyword evidence="1" id="KW-1133">Transmembrane helix</keyword>